<dbReference type="EC" id="3.2.1.26" evidence="3"/>
<comment type="catalytic activity">
    <reaction evidence="1">
        <text>Hydrolysis of terminal non-reducing beta-D-fructofuranoside residues in beta-D-fructofuranosides.</text>
        <dbReference type="EC" id="3.2.1.26"/>
    </reaction>
</comment>
<dbReference type="InterPro" id="IPR012341">
    <property type="entry name" value="6hp_glycosidase-like_sf"/>
</dbReference>
<dbReference type="PANTHER" id="PTHR31916:SF28">
    <property type="entry name" value="NEUTRAL_ALKALINE INVERTASE 3, CHLOROPLASTIC"/>
    <property type="match status" value="1"/>
</dbReference>
<evidence type="ECO:0000256" key="5">
    <source>
        <dbReference type="ARBA" id="ARBA00023277"/>
    </source>
</evidence>
<evidence type="ECO:0000313" key="8">
    <source>
        <dbReference type="Proteomes" id="UP000031532"/>
    </source>
</evidence>
<evidence type="ECO:0000256" key="3">
    <source>
        <dbReference type="ARBA" id="ARBA00012758"/>
    </source>
</evidence>
<reference evidence="7 8" key="1">
    <citation type="journal article" date="2015" name="Genome Announc.">
        <title>Draft Genome Sequence of the Terrestrial Cyanobacterium Scytonema millei VB511283, Isolated from Eastern India.</title>
        <authorList>
            <person name="Sen D."/>
            <person name="Chandrababunaidu M.M."/>
            <person name="Singh D."/>
            <person name="Sanghi N."/>
            <person name="Ghorai A."/>
            <person name="Mishra G.P."/>
            <person name="Madduluri M."/>
            <person name="Adhikary S.P."/>
            <person name="Tripathy S."/>
        </authorList>
    </citation>
    <scope>NUCLEOTIDE SEQUENCE [LARGE SCALE GENOMIC DNA]</scope>
    <source>
        <strain evidence="7 8">VB511283</strain>
    </source>
</reference>
<gene>
    <name evidence="7" type="ORF">QH73_0006000</name>
</gene>
<evidence type="ECO:0000256" key="1">
    <source>
        <dbReference type="ARBA" id="ARBA00000094"/>
    </source>
</evidence>
<evidence type="ECO:0000313" key="7">
    <source>
        <dbReference type="EMBL" id="NHC34217.1"/>
    </source>
</evidence>
<evidence type="ECO:0000256" key="4">
    <source>
        <dbReference type="ARBA" id="ARBA00022801"/>
    </source>
</evidence>
<dbReference type="SUPFAM" id="SSF48208">
    <property type="entry name" value="Six-hairpin glycosidases"/>
    <property type="match status" value="1"/>
</dbReference>
<evidence type="ECO:0000256" key="2">
    <source>
        <dbReference type="ARBA" id="ARBA00007671"/>
    </source>
</evidence>
<dbReference type="EMBL" id="JTJC03000001">
    <property type="protein sequence ID" value="NHC34217.1"/>
    <property type="molecule type" value="Genomic_DNA"/>
</dbReference>
<dbReference type="GO" id="GO:0005987">
    <property type="term" value="P:sucrose catabolic process"/>
    <property type="evidence" value="ECO:0007669"/>
    <property type="project" value="TreeGrafter"/>
</dbReference>
<sequence>MLADRTLIEEAQTALEDAILYYRGQPIGTVAARDPDAEALNYDQCFVRDFVPAGLLFLMQGKPDIVRNFLVEVLGLQSRERRLDCFQPGQGLHPASFKVEVEAETEYLVADYGEQAIARVAPIDSCFWWLILLRAYVKATGDTALACRDDFQRGIQLILQLCLEARFDMFPTLLVPDGSFAIDRRLGVYGHPLEIQALFYAALRTARELLLPIGSGNTYLQAVETRLSHLTYHVRKYYWIDLQRLNEIYRYKGEEFGDMAMNRFNVYPDTIPAWLVEWLTDTSGYFAGNLGPGQIDFRFFGLGNLMSAIASLATAQQSQAIVNLIEQRWQDLIGHMPMKICFPAVEGRDWQIVTGCDPKNIPWSYHNGGNWPVLLWLLTAAALKTGRPDLARNALEIAEKRLSSDRWCEYYDGKTGKLIGKEARKYQTWTIAAFLVAKTLLENPDYLALISFDEDPDVSSCVF</sequence>
<keyword evidence="4" id="KW-0378">Hydrolase</keyword>
<comment type="caution">
    <text evidence="7">The sequence shown here is derived from an EMBL/GenBank/DDBJ whole genome shotgun (WGS) entry which is preliminary data.</text>
</comment>
<keyword evidence="8" id="KW-1185">Reference proteome</keyword>
<dbReference type="InterPro" id="IPR024746">
    <property type="entry name" value="Glyco_hydro_100"/>
</dbReference>
<dbReference type="AlphaFoldDB" id="A0A9X5I464"/>
<name>A0A9X5I464_9CYAN</name>
<protein>
    <recommendedName>
        <fullName evidence="3">beta-fructofuranosidase</fullName>
        <ecNumber evidence="3">3.2.1.26</ecNumber>
    </recommendedName>
</protein>
<dbReference type="Proteomes" id="UP000031532">
    <property type="component" value="Unassembled WGS sequence"/>
</dbReference>
<dbReference type="InterPro" id="IPR008928">
    <property type="entry name" value="6-hairpin_glycosidase_sf"/>
</dbReference>
<organism evidence="7 8">
    <name type="scientific">Scytonema millei VB511283</name>
    <dbReference type="NCBI Taxonomy" id="1245923"/>
    <lineage>
        <taxon>Bacteria</taxon>
        <taxon>Bacillati</taxon>
        <taxon>Cyanobacteriota</taxon>
        <taxon>Cyanophyceae</taxon>
        <taxon>Nostocales</taxon>
        <taxon>Scytonemataceae</taxon>
        <taxon>Scytonema</taxon>
    </lineage>
</organism>
<dbReference type="Pfam" id="PF12899">
    <property type="entry name" value="Glyco_hydro_100"/>
    <property type="match status" value="1"/>
</dbReference>
<keyword evidence="6" id="KW-0326">Glycosidase</keyword>
<dbReference type="GO" id="GO:0033926">
    <property type="term" value="F:endo-alpha-N-acetylgalactosaminidase activity"/>
    <property type="evidence" value="ECO:0007669"/>
    <property type="project" value="InterPro"/>
</dbReference>
<evidence type="ECO:0000256" key="6">
    <source>
        <dbReference type="ARBA" id="ARBA00023295"/>
    </source>
</evidence>
<comment type="similarity">
    <text evidence="2">Belongs to the glycosyl hydrolase 100 family.</text>
</comment>
<dbReference type="OrthoDB" id="501302at2"/>
<dbReference type="Gene3D" id="1.50.10.10">
    <property type="match status" value="1"/>
</dbReference>
<proteinExistence type="inferred from homology"/>
<keyword evidence="5" id="KW-0119">Carbohydrate metabolism</keyword>
<dbReference type="GO" id="GO:0004575">
    <property type="term" value="F:sucrose alpha-glucosidase activity"/>
    <property type="evidence" value="ECO:0007669"/>
    <property type="project" value="TreeGrafter"/>
</dbReference>
<dbReference type="PANTHER" id="PTHR31916">
    <property type="match status" value="1"/>
</dbReference>
<accession>A0A9X5I464</accession>
<dbReference type="RefSeq" id="WP_039715607.1">
    <property type="nucleotide sequence ID" value="NZ_JTJC03000001.1"/>
</dbReference>